<evidence type="ECO:0000313" key="3">
    <source>
        <dbReference type="Proteomes" id="UP000235786"/>
    </source>
</evidence>
<protein>
    <recommendedName>
        <fullName evidence="1">PRISE-like Rossmann-fold domain-containing protein</fullName>
    </recommendedName>
</protein>
<dbReference type="AlphaFoldDB" id="A0A2J6RC38"/>
<evidence type="ECO:0000259" key="1">
    <source>
        <dbReference type="Pfam" id="PF22917"/>
    </source>
</evidence>
<dbReference type="OrthoDB" id="1731983at2759"/>
<dbReference type="Pfam" id="PF22917">
    <property type="entry name" value="PRISE"/>
    <property type="match status" value="1"/>
</dbReference>
<gene>
    <name evidence="2" type="ORF">L207DRAFT_587088</name>
</gene>
<dbReference type="Gene3D" id="3.40.50.720">
    <property type="entry name" value="NAD(P)-binding Rossmann-like Domain"/>
    <property type="match status" value="1"/>
</dbReference>
<accession>A0A2J6RC38</accession>
<dbReference type="Proteomes" id="UP000235786">
    <property type="component" value="Unassembled WGS sequence"/>
</dbReference>
<proteinExistence type="predicted"/>
<name>A0A2J6RC38_HYAVF</name>
<keyword evidence="3" id="KW-1185">Reference proteome</keyword>
<dbReference type="PANTHER" id="PTHR32487">
    <property type="entry name" value="3-OXO-DELTA(4,5)-STEROID 5-BETA-REDUCTASE"/>
    <property type="match status" value="1"/>
</dbReference>
<evidence type="ECO:0000313" key="2">
    <source>
        <dbReference type="EMBL" id="PMD36059.1"/>
    </source>
</evidence>
<dbReference type="InterPro" id="IPR055222">
    <property type="entry name" value="PRISE-like_Rossmann-fold"/>
</dbReference>
<reference evidence="2 3" key="1">
    <citation type="submission" date="2016-04" db="EMBL/GenBank/DDBJ databases">
        <title>A degradative enzymes factory behind the ericoid mycorrhizal symbiosis.</title>
        <authorList>
            <consortium name="DOE Joint Genome Institute"/>
            <person name="Martino E."/>
            <person name="Morin E."/>
            <person name="Grelet G."/>
            <person name="Kuo A."/>
            <person name="Kohler A."/>
            <person name="Daghino S."/>
            <person name="Barry K."/>
            <person name="Choi C."/>
            <person name="Cichocki N."/>
            <person name="Clum A."/>
            <person name="Copeland A."/>
            <person name="Hainaut M."/>
            <person name="Haridas S."/>
            <person name="Labutti K."/>
            <person name="Lindquist E."/>
            <person name="Lipzen A."/>
            <person name="Khouja H.-R."/>
            <person name="Murat C."/>
            <person name="Ohm R."/>
            <person name="Olson A."/>
            <person name="Spatafora J."/>
            <person name="Veneault-Fourrey C."/>
            <person name="Henrissat B."/>
            <person name="Grigoriev I."/>
            <person name="Martin F."/>
            <person name="Perotto S."/>
        </authorList>
    </citation>
    <scope>NUCLEOTIDE SEQUENCE [LARGE SCALE GENOMIC DNA]</scope>
    <source>
        <strain evidence="2 3">F</strain>
    </source>
</reference>
<organism evidence="2 3">
    <name type="scientific">Hyaloscypha variabilis (strain UAMH 11265 / GT02V1 / F)</name>
    <name type="common">Meliniomyces variabilis</name>
    <dbReference type="NCBI Taxonomy" id="1149755"/>
    <lineage>
        <taxon>Eukaryota</taxon>
        <taxon>Fungi</taxon>
        <taxon>Dikarya</taxon>
        <taxon>Ascomycota</taxon>
        <taxon>Pezizomycotina</taxon>
        <taxon>Leotiomycetes</taxon>
        <taxon>Helotiales</taxon>
        <taxon>Hyaloscyphaceae</taxon>
        <taxon>Hyaloscypha</taxon>
        <taxon>Hyaloscypha variabilis</taxon>
    </lineage>
</organism>
<dbReference type="PANTHER" id="PTHR32487:SF8">
    <property type="entry name" value="NAD-DEPENDENT EPIMERASE_DEHYDRATASE DOMAIN-CONTAINING PROTEIN"/>
    <property type="match status" value="1"/>
</dbReference>
<feature type="domain" description="PRISE-like Rossmann-fold" evidence="1">
    <location>
        <begin position="203"/>
        <end position="322"/>
    </location>
</feature>
<dbReference type="STRING" id="1149755.A0A2J6RC38"/>
<dbReference type="EMBL" id="KZ613951">
    <property type="protein sequence ID" value="PMD36059.1"/>
    <property type="molecule type" value="Genomic_DNA"/>
</dbReference>
<sequence>MSNSTKTSRKGLQALVFGASGITGWAITNSALSYQTLSTFSRVKIEIVEQITHVYFAAYVHRGWGGEGSEERIKENVDFLINAIAAVEAVCPNLQFWTFPTGGKVVTHSNPWFRGIELAWIKWYGFEFGKKVERITLSKESATVYLPVMMSTYSTTLKSTPYPSSPKARARIRRYTPGCHYTVGFVPNHNPMNLAEPIALYFAFNIADVDNGLSFEMVWPGIEAYFGLEGVGPVEGEEVSCEKWVLGKKGEWDEWTRKNWLREKVLQKTCWDFMTVVAGEYSTFDRDFDLGEARRIGFTESVDHVKGYHIAFDRMRAAKIIP</sequence>